<organism evidence="1 2">
    <name type="scientific">Halorhabdus tiamatea SARL4B</name>
    <dbReference type="NCBI Taxonomy" id="1033806"/>
    <lineage>
        <taxon>Archaea</taxon>
        <taxon>Methanobacteriati</taxon>
        <taxon>Methanobacteriota</taxon>
        <taxon>Stenosarchaea group</taxon>
        <taxon>Halobacteria</taxon>
        <taxon>Halobacteriales</taxon>
        <taxon>Haloarculaceae</taxon>
        <taxon>Halorhabdus</taxon>
    </lineage>
</organism>
<dbReference type="KEGG" id="hti:HTIA_1847"/>
<keyword evidence="2" id="KW-1185">Reference proteome</keyword>
<reference evidence="1 2" key="1">
    <citation type="journal article" date="2014" name="Environ. Microbiol.">
        <title>Halorhabdus tiamatea: proteogenomics and glycosidase activity measurements identify the first cultivated euryarchaeon from a deep-sea anoxic brine lake as potential polysaccharide degrader.</title>
        <authorList>
            <person name="Werner J."/>
            <person name="Ferrer M."/>
            <person name="Michel G."/>
            <person name="Mann A.J."/>
            <person name="Huang S."/>
            <person name="Juarez S."/>
            <person name="Ciordia S."/>
            <person name="Albar J.P."/>
            <person name="Alcaide M."/>
            <person name="La Cono V."/>
            <person name="Yakimov M.M."/>
            <person name="Antunes A."/>
            <person name="Taborda M."/>
            <person name="Da Costa M.S."/>
            <person name="Amann R.I."/>
            <person name="Gloeckner F.O."/>
            <person name="Golyshina O.V."/>
            <person name="Golyshin P.N."/>
            <person name="Teeling H."/>
        </authorList>
    </citation>
    <scope>NUCLEOTIDE SEQUENCE [LARGE SCALE GENOMIC DNA]</scope>
    <source>
        <strain evidence="2">SARL4B</strain>
    </source>
</reference>
<protein>
    <submittedName>
        <fullName evidence="1">Uncharacterized protein</fullName>
    </submittedName>
</protein>
<sequence length="46" mass="5012">MIACCTFDVDLLGPTFDRHPECAVDVEGIDAGQSVPLRLVYVFSPN</sequence>
<name>F7PF76_9EURY</name>
<evidence type="ECO:0000313" key="2">
    <source>
        <dbReference type="Proteomes" id="UP000015381"/>
    </source>
</evidence>
<dbReference type="Proteomes" id="UP000015381">
    <property type="component" value="Chromosome I"/>
</dbReference>
<evidence type="ECO:0000313" key="1">
    <source>
        <dbReference type="EMBL" id="CCQ33968.1"/>
    </source>
</evidence>
<proteinExistence type="predicted"/>
<gene>
    <name evidence="1" type="ORF">HTIA_1847</name>
</gene>
<dbReference type="AlphaFoldDB" id="F7PF76"/>
<dbReference type="GeneID" id="43502942"/>
<dbReference type="EMBL" id="HF571520">
    <property type="protein sequence ID" value="CCQ33968.1"/>
    <property type="molecule type" value="Genomic_DNA"/>
</dbReference>
<accession>F7PF76</accession>
<dbReference type="HOGENOM" id="CLU_3178508_0_0_2"/>
<dbReference type="RefSeq" id="WP_008523630.1">
    <property type="nucleotide sequence ID" value="NC_021921.1"/>
</dbReference>